<dbReference type="Pfam" id="PF22281">
    <property type="entry name" value="DUF6959"/>
    <property type="match status" value="1"/>
</dbReference>
<dbReference type="RefSeq" id="WP_067988151.1">
    <property type="nucleotide sequence ID" value="NZ_VMSD01000009.1"/>
</dbReference>
<organism evidence="1 2">
    <name type="scientific">Nocardia caishijiensis</name>
    <dbReference type="NCBI Taxonomy" id="184756"/>
    <lineage>
        <taxon>Bacteria</taxon>
        <taxon>Bacillati</taxon>
        <taxon>Actinomycetota</taxon>
        <taxon>Actinomycetes</taxon>
        <taxon>Mycobacteriales</taxon>
        <taxon>Nocardiaceae</taxon>
        <taxon>Nocardia</taxon>
    </lineage>
</organism>
<reference evidence="1 2" key="1">
    <citation type="submission" date="2019-07" db="EMBL/GenBank/DDBJ databases">
        <title>Genomic Encyclopedia of Type Strains, Phase IV (KMG-IV): sequencing the most valuable type-strain genomes for metagenomic binning, comparative biology and taxonomic classification.</title>
        <authorList>
            <person name="Goeker M."/>
        </authorList>
    </citation>
    <scope>NUCLEOTIDE SEQUENCE [LARGE SCALE GENOMIC DNA]</scope>
    <source>
        <strain evidence="1 2">DSM 44831</strain>
    </source>
</reference>
<dbReference type="InterPro" id="IPR053801">
    <property type="entry name" value="DUF6959"/>
</dbReference>
<evidence type="ECO:0000313" key="1">
    <source>
        <dbReference type="EMBL" id="KAF0845047.1"/>
    </source>
</evidence>
<name>A0ABQ6YGX8_9NOCA</name>
<keyword evidence="2" id="KW-1185">Reference proteome</keyword>
<dbReference type="EMBL" id="VMSD01000009">
    <property type="protein sequence ID" value="KAF0845047.1"/>
    <property type="molecule type" value="Genomic_DNA"/>
</dbReference>
<evidence type="ECO:0000313" key="2">
    <source>
        <dbReference type="Proteomes" id="UP000798951"/>
    </source>
</evidence>
<sequence>MDNSAELLETEGDYSLIRWFGRKFPGVLIQGDTLSILIDILAEARELLNAGDSEETKFVLGDLAERLGTVQSSYETMMKKAGIELPY</sequence>
<gene>
    <name evidence="1" type="ORF">FNL39_10975</name>
</gene>
<accession>A0ABQ6YGX8</accession>
<comment type="caution">
    <text evidence="1">The sequence shown here is derived from an EMBL/GenBank/DDBJ whole genome shotgun (WGS) entry which is preliminary data.</text>
</comment>
<proteinExistence type="predicted"/>
<protein>
    <submittedName>
        <fullName evidence="1">Uncharacterized protein</fullName>
    </submittedName>
</protein>
<dbReference type="Proteomes" id="UP000798951">
    <property type="component" value="Unassembled WGS sequence"/>
</dbReference>